<gene>
    <name evidence="1" type="ORF">SAMN04487990_11862</name>
</gene>
<dbReference type="STRING" id="283786.SAMN04487990_11862"/>
<dbReference type="InterPro" id="IPR001646">
    <property type="entry name" value="5peptide_repeat"/>
</dbReference>
<evidence type="ECO:0000313" key="2">
    <source>
        <dbReference type="Proteomes" id="UP000198846"/>
    </source>
</evidence>
<dbReference type="PANTHER" id="PTHR42999:SF1">
    <property type="entry name" value="PENTAPEPTIDE REPEAT-CONTAINING PROTEIN"/>
    <property type="match status" value="1"/>
</dbReference>
<dbReference type="AlphaFoldDB" id="A0A1H4C883"/>
<dbReference type="PANTHER" id="PTHR42999">
    <property type="entry name" value="ANTIBIOTIC RESISTANCE PROTEIN MCBG"/>
    <property type="match status" value="1"/>
</dbReference>
<protein>
    <submittedName>
        <fullName evidence="1">Uncharacterized protein YjbI, contains pentapeptide repeats</fullName>
    </submittedName>
</protein>
<accession>A0A1H4C883</accession>
<dbReference type="SUPFAM" id="SSF141571">
    <property type="entry name" value="Pentapeptide repeat-like"/>
    <property type="match status" value="1"/>
</dbReference>
<dbReference type="Pfam" id="PF13599">
    <property type="entry name" value="Pentapeptide_4"/>
    <property type="match status" value="1"/>
</dbReference>
<organism evidence="1 2">
    <name type="scientific">Bizionia paragorgiae</name>
    <dbReference type="NCBI Taxonomy" id="283786"/>
    <lineage>
        <taxon>Bacteria</taxon>
        <taxon>Pseudomonadati</taxon>
        <taxon>Bacteroidota</taxon>
        <taxon>Flavobacteriia</taxon>
        <taxon>Flavobacteriales</taxon>
        <taxon>Flavobacteriaceae</taxon>
        <taxon>Bizionia</taxon>
    </lineage>
</organism>
<proteinExistence type="predicted"/>
<keyword evidence="2" id="KW-1185">Reference proteome</keyword>
<name>A0A1H4C883_BIZPA</name>
<sequence length="190" mass="21193">MNSPYITDSSYKNKVFTTSELQNTEYDTCTFTDCDFTSAFLTSTVFSECEFIDCNFSSAKIKNTAFKSVHFSNCKLLGTPFNASNPFLLEMTFHACNLSLASFYGLNLKNTTFTDCNLEKTDFTNTDLLGATLSHCNLYQTLFSGTNLEKADLTTAENLNISPEYNKIKGAKFSKENALGLLADYKIIIT</sequence>
<reference evidence="1 2" key="1">
    <citation type="submission" date="2016-10" db="EMBL/GenBank/DDBJ databases">
        <authorList>
            <person name="de Groot N.N."/>
        </authorList>
    </citation>
    <scope>NUCLEOTIDE SEQUENCE [LARGE SCALE GENOMIC DNA]</scope>
    <source>
        <strain evidence="1 2">DSM 23842</strain>
    </source>
</reference>
<dbReference type="Gene3D" id="2.160.20.80">
    <property type="entry name" value="E3 ubiquitin-protein ligase SopA"/>
    <property type="match status" value="1"/>
</dbReference>
<dbReference type="Proteomes" id="UP000198846">
    <property type="component" value="Unassembled WGS sequence"/>
</dbReference>
<dbReference type="InterPro" id="IPR052949">
    <property type="entry name" value="PA_immunity-related"/>
</dbReference>
<dbReference type="OrthoDB" id="67652at2"/>
<evidence type="ECO:0000313" key="1">
    <source>
        <dbReference type="EMBL" id="SEA56621.1"/>
    </source>
</evidence>
<dbReference type="RefSeq" id="WP_092135908.1">
    <property type="nucleotide sequence ID" value="NZ_FNQK01000018.1"/>
</dbReference>
<dbReference type="EMBL" id="FNQK01000018">
    <property type="protein sequence ID" value="SEA56621.1"/>
    <property type="molecule type" value="Genomic_DNA"/>
</dbReference>